<dbReference type="Pfam" id="PF04095">
    <property type="entry name" value="NAPRTase"/>
    <property type="match status" value="1"/>
</dbReference>
<keyword evidence="6 9" id="KW-0662">Pyridine nucleotide biosynthesis</keyword>
<evidence type="ECO:0000256" key="9">
    <source>
        <dbReference type="RuleBase" id="RU365100"/>
    </source>
</evidence>
<feature type="domain" description="Nicotinate/nicotinamide phosphoribosyltransferase" evidence="10">
    <location>
        <begin position="157"/>
        <end position="317"/>
    </location>
</feature>
<dbReference type="NCBIfam" id="NF006696">
    <property type="entry name" value="PRK09243.1-3"/>
    <property type="match status" value="1"/>
</dbReference>
<dbReference type="GO" id="GO:0004516">
    <property type="term" value="F:nicotinate phosphoribosyltransferase activity"/>
    <property type="evidence" value="ECO:0007669"/>
    <property type="project" value="UniProtKB-UniRule"/>
</dbReference>
<evidence type="ECO:0000256" key="5">
    <source>
        <dbReference type="ARBA" id="ARBA00022598"/>
    </source>
</evidence>
<dbReference type="InterPro" id="IPR006405">
    <property type="entry name" value="Nic_PRibTrfase_pncB"/>
</dbReference>
<evidence type="ECO:0000256" key="1">
    <source>
        <dbReference type="ARBA" id="ARBA00004952"/>
    </source>
</evidence>
<dbReference type="FunFam" id="3.20.20.70:FF:000076">
    <property type="entry name" value="Nicotinate phosphoribosyltransferase"/>
    <property type="match status" value="1"/>
</dbReference>
<dbReference type="GO" id="GO:0047280">
    <property type="term" value="F:nicotinamide phosphoribosyltransferase activity"/>
    <property type="evidence" value="ECO:0007669"/>
    <property type="project" value="UniProtKB-ARBA"/>
</dbReference>
<dbReference type="CDD" id="cd01570">
    <property type="entry name" value="NAPRTase_A"/>
    <property type="match status" value="1"/>
</dbReference>
<comment type="pathway">
    <text evidence="1 9">Cofactor biosynthesis; NAD(+) biosynthesis; nicotinate D-ribonucleotide from nicotinate: step 1/1.</text>
</comment>
<accession>A0A451B7Q8</accession>
<dbReference type="GO" id="GO:0034355">
    <property type="term" value="P:NAD+ biosynthetic process via the salvage pathway"/>
    <property type="evidence" value="ECO:0007669"/>
    <property type="project" value="TreeGrafter"/>
</dbReference>
<evidence type="ECO:0000256" key="8">
    <source>
        <dbReference type="ARBA" id="ARBA00048668"/>
    </source>
</evidence>
<evidence type="ECO:0000259" key="10">
    <source>
        <dbReference type="Pfam" id="PF04095"/>
    </source>
</evidence>
<name>A0A451B7Q8_9GAMM</name>
<dbReference type="SUPFAM" id="SSF51690">
    <property type="entry name" value="Nicotinate/Quinolinate PRTase C-terminal domain-like"/>
    <property type="match status" value="1"/>
</dbReference>
<keyword evidence="4" id="KW-0597">Phosphoprotein</keyword>
<comment type="function">
    <text evidence="9">Catalyzes the first step in the biosynthesis of NAD from nicotinic acid, the ATP-dependent synthesis of beta-nicotinate D-ribonucleotide from nicotinate and 5-phospho-D-ribose 1-phosphate.</text>
</comment>
<evidence type="ECO:0000259" key="11">
    <source>
        <dbReference type="Pfam" id="PF17767"/>
    </source>
</evidence>
<dbReference type="EMBL" id="CAADFQ010000003">
    <property type="protein sequence ID" value="VFK27437.1"/>
    <property type="molecule type" value="Genomic_DNA"/>
</dbReference>
<dbReference type="InterPro" id="IPR041619">
    <property type="entry name" value="NAPRTase_C"/>
</dbReference>
<dbReference type="EMBL" id="CAADGH010000003">
    <property type="protein sequence ID" value="VFK74311.1"/>
    <property type="molecule type" value="Genomic_DNA"/>
</dbReference>
<comment type="similarity">
    <text evidence="2 9">Belongs to the NAPRTase family.</text>
</comment>
<keyword evidence="7 9" id="KW-0808">Transferase</keyword>
<evidence type="ECO:0000313" key="14">
    <source>
        <dbReference type="EMBL" id="VFK28625.1"/>
    </source>
</evidence>
<dbReference type="PANTHER" id="PTHR11098">
    <property type="entry name" value="NICOTINATE PHOSPHORIBOSYLTRANSFERASE"/>
    <property type="match status" value="1"/>
</dbReference>
<dbReference type="Pfam" id="PF17767">
    <property type="entry name" value="NAPRTase_N"/>
    <property type="match status" value="1"/>
</dbReference>
<dbReference type="AlphaFoldDB" id="A0A451B7Q8"/>
<keyword evidence="15" id="KW-0328">Glycosyltransferase</keyword>
<dbReference type="InterPro" id="IPR041525">
    <property type="entry name" value="N/Namide_PRibTrfase"/>
</dbReference>
<dbReference type="NCBIfam" id="NF009131">
    <property type="entry name" value="PRK12484.1"/>
    <property type="match status" value="1"/>
</dbReference>
<evidence type="ECO:0000259" key="12">
    <source>
        <dbReference type="Pfam" id="PF17956"/>
    </source>
</evidence>
<dbReference type="UniPathway" id="UPA00253">
    <property type="reaction ID" value="UER00457"/>
</dbReference>
<dbReference type="EC" id="6.3.4.21" evidence="3 9"/>
<evidence type="ECO:0000256" key="2">
    <source>
        <dbReference type="ARBA" id="ARBA00010897"/>
    </source>
</evidence>
<feature type="domain" description="Nicotinate phosphoribosyltransferase N-terminal" evidence="11">
    <location>
        <begin position="12"/>
        <end position="134"/>
    </location>
</feature>
<evidence type="ECO:0000256" key="3">
    <source>
        <dbReference type="ARBA" id="ARBA00013236"/>
    </source>
</evidence>
<dbReference type="InterPro" id="IPR013785">
    <property type="entry name" value="Aldolase_TIM"/>
</dbReference>
<comment type="catalytic activity">
    <reaction evidence="8 9">
        <text>5-phospho-alpha-D-ribose 1-diphosphate + nicotinate + ATP + H2O = nicotinate beta-D-ribonucleotide + ADP + phosphate + diphosphate</text>
        <dbReference type="Rhea" id="RHEA:36163"/>
        <dbReference type="ChEBI" id="CHEBI:15377"/>
        <dbReference type="ChEBI" id="CHEBI:30616"/>
        <dbReference type="ChEBI" id="CHEBI:32544"/>
        <dbReference type="ChEBI" id="CHEBI:33019"/>
        <dbReference type="ChEBI" id="CHEBI:43474"/>
        <dbReference type="ChEBI" id="CHEBI:57502"/>
        <dbReference type="ChEBI" id="CHEBI:58017"/>
        <dbReference type="ChEBI" id="CHEBI:456216"/>
        <dbReference type="EC" id="6.3.4.21"/>
    </reaction>
</comment>
<dbReference type="GO" id="GO:0005829">
    <property type="term" value="C:cytosol"/>
    <property type="evidence" value="ECO:0007669"/>
    <property type="project" value="TreeGrafter"/>
</dbReference>
<dbReference type="NCBIfam" id="TIGR01513">
    <property type="entry name" value="NAPRTase_put"/>
    <property type="match status" value="1"/>
</dbReference>
<dbReference type="Pfam" id="PF17956">
    <property type="entry name" value="NAPRTase_C"/>
    <property type="match status" value="1"/>
</dbReference>
<evidence type="ECO:0000313" key="13">
    <source>
        <dbReference type="EMBL" id="VFK27437.1"/>
    </source>
</evidence>
<dbReference type="InterPro" id="IPR007229">
    <property type="entry name" value="Nic_PRibTrfase-Fam"/>
</dbReference>
<protein>
    <recommendedName>
        <fullName evidence="3 9">Nicotinate phosphoribosyltransferase</fullName>
        <ecNumber evidence="3 9">6.3.4.21</ecNumber>
    </recommendedName>
</protein>
<proteinExistence type="inferred from homology"/>
<evidence type="ECO:0000313" key="15">
    <source>
        <dbReference type="EMBL" id="VFK74311.1"/>
    </source>
</evidence>
<keyword evidence="5 9" id="KW-0436">Ligase</keyword>
<gene>
    <name evidence="14" type="ORF">BECKMB1821G_GA0114241_103928</name>
    <name evidence="15" type="ORF">BECKMB1821H_GA0114242_100339</name>
    <name evidence="13" type="ORF">BECKMB1821I_GA0114274_100339</name>
</gene>
<reference evidence="15" key="1">
    <citation type="submission" date="2019-02" db="EMBL/GenBank/DDBJ databases">
        <authorList>
            <person name="Gruber-Vodicka R. H."/>
            <person name="Seah K. B. B."/>
        </authorList>
    </citation>
    <scope>NUCLEOTIDE SEQUENCE</scope>
    <source>
        <strain evidence="14">BECK_BZ197</strain>
        <strain evidence="15">BECK_BZ198</strain>
        <strain evidence="13">BECK_BZ199</strain>
    </source>
</reference>
<organism evidence="15">
    <name type="scientific">Candidatus Kentrum sp. MB</name>
    <dbReference type="NCBI Taxonomy" id="2138164"/>
    <lineage>
        <taxon>Bacteria</taxon>
        <taxon>Pseudomonadati</taxon>
        <taxon>Pseudomonadota</taxon>
        <taxon>Gammaproteobacteria</taxon>
        <taxon>Candidatus Kentrum</taxon>
    </lineage>
</organism>
<dbReference type="Gene3D" id="3.20.140.10">
    <property type="entry name" value="nicotinate phosphoribosyltransferase"/>
    <property type="match status" value="1"/>
</dbReference>
<dbReference type="EMBL" id="CAADFO010000039">
    <property type="protein sequence ID" value="VFK28625.1"/>
    <property type="molecule type" value="Genomic_DNA"/>
</dbReference>
<evidence type="ECO:0000256" key="4">
    <source>
        <dbReference type="ARBA" id="ARBA00022553"/>
    </source>
</evidence>
<sequence length="448" mass="48785">MKNSHAHGSFALFTDLYQLTMMQGYFQQDMQDTAVFSLFVRRLPPTRNFLLACGLDTVLRLLENLRFSPEEIAYLHSIGRFSPRFLDWLQGFRFTGDLYAVPEGTPIFANEPILEVVAPLPQAQLVETLIMNQIQLQTMLASKAWRVVTAAQGRPVIDFATRRMHGIDAALKGARAFYLGGVSATSNVLAGKRYGLPVAGTMAHSYIQAHGDEAGAFRAFAQLYPDTVLLVDTYDTLQGIRNIIQLANSLGEAFQVKAVRLDSGDIAVLSKKARAMLDAAGLHKVGIFASNSLEENSIAALLASGAPIDGFGVGTEMGVSGDAPKLDIVYKLCQYANHGCIKLARGKSVLPGRKQLFRAAEDGRDIMDTIARADEEIPGARALLAPVMKKGKALPQGTIALETVRHYATEQTSRLPKEIQGITEAPSPYPVQVSAALLADREKIRARL</sequence>
<feature type="domain" description="Nicotinate phosphoribosyltransferase C-terminal" evidence="12">
    <location>
        <begin position="380"/>
        <end position="438"/>
    </location>
</feature>
<evidence type="ECO:0000256" key="6">
    <source>
        <dbReference type="ARBA" id="ARBA00022642"/>
    </source>
</evidence>
<dbReference type="InterPro" id="IPR036068">
    <property type="entry name" value="Nicotinate_pribotase-like_C"/>
</dbReference>
<comment type="PTM">
    <text evidence="9">Transiently phosphorylated on a His residue during the reaction cycle. Phosphorylation strongly increases the affinity for substrates and increases the rate of nicotinate D-ribonucleotide production. Dephosphorylation regenerates the low-affinity form of the enzyme, leading to product release.</text>
</comment>
<evidence type="ECO:0000256" key="7">
    <source>
        <dbReference type="ARBA" id="ARBA00022679"/>
    </source>
</evidence>
<dbReference type="PIRSF" id="PIRSF000484">
    <property type="entry name" value="NAPRT"/>
    <property type="match status" value="1"/>
</dbReference>
<dbReference type="PANTHER" id="PTHR11098:SF1">
    <property type="entry name" value="NICOTINATE PHOSPHORIBOSYLTRANSFERASE"/>
    <property type="match status" value="1"/>
</dbReference>
<dbReference type="SUPFAM" id="SSF54675">
    <property type="entry name" value="Nicotinate/Quinolinate PRTase N-terminal domain-like"/>
    <property type="match status" value="1"/>
</dbReference>
<dbReference type="Gene3D" id="3.20.20.70">
    <property type="entry name" value="Aldolase class I"/>
    <property type="match status" value="1"/>
</dbReference>
<dbReference type="InterPro" id="IPR040727">
    <property type="entry name" value="NAPRTase_N"/>
</dbReference>